<comment type="caution">
    <text evidence="9">The sequence shown here is derived from an EMBL/GenBank/DDBJ whole genome shotgun (WGS) entry which is preliminary data.</text>
</comment>
<reference evidence="10 11" key="1">
    <citation type="submission" date="2018-08" db="EMBL/GenBank/DDBJ databases">
        <title>Genomic investigation of the strawberry pathogen Phytophthora fragariae indicates pathogenicity is determined by transcriptional variation in three key races.</title>
        <authorList>
            <person name="Adams T.M."/>
            <person name="Armitage A.D."/>
            <person name="Sobczyk M.K."/>
            <person name="Bates H.J."/>
            <person name="Dunwell J.M."/>
            <person name="Nellist C.F."/>
            <person name="Harrison R.J."/>
        </authorList>
    </citation>
    <scope>NUCLEOTIDE SEQUENCE [LARGE SCALE GENOMIC DNA]</scope>
    <source>
        <strain evidence="9 12">A4</strain>
        <strain evidence="8 13">BC-1</strain>
        <strain evidence="7 17">BC-23</strain>
        <strain evidence="6 11">NOV-27</strain>
        <strain evidence="5 14">NOV-5</strain>
        <strain evidence="4 15">NOV-71</strain>
        <strain evidence="1 10">NOV-9</strain>
        <strain evidence="3 18">ONT-3</strain>
        <strain evidence="2 16">SCRP245</strain>
    </source>
</reference>
<evidence type="ECO:0000313" key="11">
    <source>
        <dbReference type="Proteomes" id="UP000433483"/>
    </source>
</evidence>
<evidence type="ECO:0000313" key="18">
    <source>
        <dbReference type="Proteomes" id="UP000488956"/>
    </source>
</evidence>
<dbReference type="Proteomes" id="UP000440732">
    <property type="component" value="Unassembled WGS sequence"/>
</dbReference>
<evidence type="ECO:0000313" key="2">
    <source>
        <dbReference type="EMBL" id="KAE8965130.1"/>
    </source>
</evidence>
<dbReference type="EMBL" id="QXFX01004585">
    <property type="protein sequence ID" value="KAE9063496.1"/>
    <property type="molecule type" value="Genomic_DNA"/>
</dbReference>
<dbReference type="EMBL" id="QXFZ01003803">
    <property type="protein sequence ID" value="KAE9067008.1"/>
    <property type="molecule type" value="Genomic_DNA"/>
</dbReference>
<gene>
    <name evidence="9" type="ORF">PF001_g28812</name>
    <name evidence="8" type="ORF">PF002_g29635</name>
    <name evidence="7" type="ORF">PF004_g28362</name>
    <name evidence="6" type="ORF">PF005_g28271</name>
    <name evidence="5" type="ORF">PF006_g29002</name>
    <name evidence="4" type="ORF">PF007_g28232</name>
    <name evidence="1" type="ORF">PF009_g28943</name>
    <name evidence="3" type="ORF">PF010_g28971</name>
    <name evidence="2" type="ORF">PF011_g28421</name>
</gene>
<dbReference type="EMBL" id="QXGC01004542">
    <property type="protein sequence ID" value="KAE9168896.1"/>
    <property type="molecule type" value="Genomic_DNA"/>
</dbReference>
<dbReference type="Proteomes" id="UP000488956">
    <property type="component" value="Unassembled WGS sequence"/>
</dbReference>
<dbReference type="EMBL" id="QXGB01003847">
    <property type="protein sequence ID" value="KAE9168681.1"/>
    <property type="molecule type" value="Genomic_DNA"/>
</dbReference>
<evidence type="ECO:0000313" key="8">
    <source>
        <dbReference type="EMBL" id="KAE9172174.1"/>
    </source>
</evidence>
<evidence type="ECO:0000313" key="12">
    <source>
        <dbReference type="Proteomes" id="UP000437068"/>
    </source>
</evidence>
<evidence type="ECO:0000313" key="3">
    <source>
        <dbReference type="EMBL" id="KAE9063496.1"/>
    </source>
</evidence>
<dbReference type="Proteomes" id="UP000476176">
    <property type="component" value="Unassembled WGS sequence"/>
</dbReference>
<dbReference type="Proteomes" id="UP000433483">
    <property type="component" value="Unassembled WGS sequence"/>
</dbReference>
<name>A0A6A4BEN3_9STRA</name>
<evidence type="ECO:0000313" key="6">
    <source>
        <dbReference type="EMBL" id="KAE9168681.1"/>
    </source>
</evidence>
<protein>
    <recommendedName>
        <fullName evidence="19">RxLR effector protein</fullName>
    </recommendedName>
</protein>
<dbReference type="Proteomes" id="UP000460718">
    <property type="component" value="Unassembled WGS sequence"/>
</dbReference>
<evidence type="ECO:0000313" key="17">
    <source>
        <dbReference type="Proteomes" id="UP000476176"/>
    </source>
</evidence>
<evidence type="ECO:0000313" key="10">
    <source>
        <dbReference type="Proteomes" id="UP000429523"/>
    </source>
</evidence>
<evidence type="ECO:0000313" key="15">
    <source>
        <dbReference type="Proteomes" id="UP000441208"/>
    </source>
</evidence>
<dbReference type="EMBL" id="QXFW01004581">
    <property type="protein sequence ID" value="KAE8965130.1"/>
    <property type="molecule type" value="Genomic_DNA"/>
</dbReference>
<evidence type="ECO:0000313" key="1">
    <source>
        <dbReference type="EMBL" id="KAE8920768.1"/>
    </source>
</evidence>
<keyword evidence="11" id="KW-1185">Reference proteome</keyword>
<evidence type="ECO:0008006" key="19">
    <source>
        <dbReference type="Google" id="ProtNLM"/>
    </source>
</evidence>
<dbReference type="EMBL" id="QXGD01004155">
    <property type="protein sequence ID" value="KAE9172174.1"/>
    <property type="molecule type" value="Genomic_DNA"/>
</dbReference>
<dbReference type="AlphaFoldDB" id="A0A6A4BEN3"/>
<dbReference type="EMBL" id="QXGA01004609">
    <property type="protein sequence ID" value="KAE9072102.1"/>
    <property type="molecule type" value="Genomic_DNA"/>
</dbReference>
<evidence type="ECO:0000313" key="14">
    <source>
        <dbReference type="Proteomes" id="UP000440732"/>
    </source>
</evidence>
<accession>A0A6A4BEN3</accession>
<sequence>MTTGSVVNAYYDDLSVVKMILAGDKIPSSADAAKRMEGVLFKEWMAAPDHAFEELKIGQVGLKKLFKDPMFNYWMSFMDVFTKAFPLKNVPRTMLATTYKDDDLWRMIQAAKKNPKTKEMGDKLETEILKQFVFAEKEPSEMAKLLQVSEKTDAN</sequence>
<evidence type="ECO:0000313" key="4">
    <source>
        <dbReference type="EMBL" id="KAE9067008.1"/>
    </source>
</evidence>
<evidence type="ECO:0000313" key="5">
    <source>
        <dbReference type="EMBL" id="KAE9072102.1"/>
    </source>
</evidence>
<dbReference type="Proteomes" id="UP000437068">
    <property type="component" value="Unassembled WGS sequence"/>
</dbReference>
<organism evidence="9 12">
    <name type="scientific">Phytophthora fragariae</name>
    <dbReference type="NCBI Taxonomy" id="53985"/>
    <lineage>
        <taxon>Eukaryota</taxon>
        <taxon>Sar</taxon>
        <taxon>Stramenopiles</taxon>
        <taxon>Oomycota</taxon>
        <taxon>Peronosporomycetes</taxon>
        <taxon>Peronosporales</taxon>
        <taxon>Peronosporaceae</taxon>
        <taxon>Phytophthora</taxon>
    </lineage>
</organism>
<dbReference type="OrthoDB" id="127864at2759"/>
<dbReference type="Proteomes" id="UP000429523">
    <property type="component" value="Unassembled WGS sequence"/>
</dbReference>
<evidence type="ECO:0000313" key="13">
    <source>
        <dbReference type="Proteomes" id="UP000440367"/>
    </source>
</evidence>
<dbReference type="EMBL" id="QXGF01003831">
    <property type="protein sequence ID" value="KAE8920768.1"/>
    <property type="molecule type" value="Genomic_DNA"/>
</dbReference>
<dbReference type="Proteomes" id="UP000441208">
    <property type="component" value="Unassembled WGS sequence"/>
</dbReference>
<evidence type="ECO:0000313" key="7">
    <source>
        <dbReference type="EMBL" id="KAE9168896.1"/>
    </source>
</evidence>
<proteinExistence type="predicted"/>
<dbReference type="EMBL" id="QXGE01004502">
    <property type="protein sequence ID" value="KAE9270420.1"/>
    <property type="molecule type" value="Genomic_DNA"/>
</dbReference>
<evidence type="ECO:0000313" key="16">
    <source>
        <dbReference type="Proteomes" id="UP000460718"/>
    </source>
</evidence>
<dbReference type="Proteomes" id="UP000440367">
    <property type="component" value="Unassembled WGS sequence"/>
</dbReference>
<evidence type="ECO:0000313" key="9">
    <source>
        <dbReference type="EMBL" id="KAE9270420.1"/>
    </source>
</evidence>